<evidence type="ECO:0000313" key="7">
    <source>
        <dbReference type="Proteomes" id="UP000504635"/>
    </source>
</evidence>
<evidence type="ECO:0000256" key="2">
    <source>
        <dbReference type="ARBA" id="ARBA00021099"/>
    </source>
</evidence>
<name>A0A6J2XIF6_SITOR</name>
<dbReference type="KEGG" id="soy:115878775"/>
<protein>
    <recommendedName>
        <fullName evidence="2">Ubiquitin-like-conjugating enzyme ATG10</fullName>
    </recommendedName>
    <alternativeName>
        <fullName evidence="6">Autophagy-related protein 10</fullName>
    </alternativeName>
</protein>
<keyword evidence="5" id="KW-0072">Autophagy</keyword>
<evidence type="ECO:0000256" key="5">
    <source>
        <dbReference type="ARBA" id="ARBA00023006"/>
    </source>
</evidence>
<dbReference type="Gene3D" id="3.30.1460.50">
    <property type="match status" value="1"/>
</dbReference>
<dbReference type="GO" id="GO:0032446">
    <property type="term" value="P:protein modification by small protein conjugation"/>
    <property type="evidence" value="ECO:0007669"/>
    <property type="project" value="TreeGrafter"/>
</dbReference>
<reference evidence="8 9" key="1">
    <citation type="submission" date="2025-04" db="UniProtKB">
        <authorList>
            <consortium name="RefSeq"/>
        </authorList>
    </citation>
    <scope>IDENTIFICATION</scope>
    <source>
        <tissue evidence="8 9">Gonads</tissue>
    </source>
</reference>
<dbReference type="Proteomes" id="UP000504635">
    <property type="component" value="Unplaced"/>
</dbReference>
<dbReference type="GO" id="GO:0000045">
    <property type="term" value="P:autophagosome assembly"/>
    <property type="evidence" value="ECO:0007669"/>
    <property type="project" value="TreeGrafter"/>
</dbReference>
<evidence type="ECO:0000313" key="9">
    <source>
        <dbReference type="RefSeq" id="XP_030751233.1"/>
    </source>
</evidence>
<dbReference type="AlphaFoldDB" id="A0A6J2XIF6"/>
<keyword evidence="3" id="KW-0808">Transferase</keyword>
<dbReference type="GO" id="GO:0061651">
    <property type="term" value="F:Atg12 conjugating enzyme activity"/>
    <property type="evidence" value="ECO:0007669"/>
    <property type="project" value="TreeGrafter"/>
</dbReference>
<accession>A0A6J2XIF6</accession>
<keyword evidence="4" id="KW-0833">Ubl conjugation pathway</keyword>
<evidence type="ECO:0000256" key="3">
    <source>
        <dbReference type="ARBA" id="ARBA00022679"/>
    </source>
</evidence>
<organism evidence="7 9">
    <name type="scientific">Sitophilus oryzae</name>
    <name type="common">Rice weevil</name>
    <name type="synonym">Curculio oryzae</name>
    <dbReference type="NCBI Taxonomy" id="7048"/>
    <lineage>
        <taxon>Eukaryota</taxon>
        <taxon>Metazoa</taxon>
        <taxon>Ecdysozoa</taxon>
        <taxon>Arthropoda</taxon>
        <taxon>Hexapoda</taxon>
        <taxon>Insecta</taxon>
        <taxon>Pterygota</taxon>
        <taxon>Neoptera</taxon>
        <taxon>Endopterygota</taxon>
        <taxon>Coleoptera</taxon>
        <taxon>Polyphaga</taxon>
        <taxon>Cucujiformia</taxon>
        <taxon>Curculionidae</taxon>
        <taxon>Dryophthorinae</taxon>
        <taxon>Sitophilus</taxon>
    </lineage>
</organism>
<dbReference type="InterPro" id="IPR007135">
    <property type="entry name" value="Atg3/Atg10"/>
</dbReference>
<keyword evidence="7" id="KW-1185">Reference proteome</keyword>
<dbReference type="RefSeq" id="XP_030751232.1">
    <property type="nucleotide sequence ID" value="XM_030895372.1"/>
</dbReference>
<dbReference type="GeneID" id="115878775"/>
<comment type="similarity">
    <text evidence="1">Belongs to the ATG10 family.</text>
</comment>
<evidence type="ECO:0000256" key="6">
    <source>
        <dbReference type="ARBA" id="ARBA00029833"/>
    </source>
</evidence>
<evidence type="ECO:0000313" key="8">
    <source>
        <dbReference type="RefSeq" id="XP_030751232.1"/>
    </source>
</evidence>
<dbReference type="RefSeq" id="XP_030751233.1">
    <property type="nucleotide sequence ID" value="XM_030895373.1"/>
</dbReference>
<evidence type="ECO:0000256" key="1">
    <source>
        <dbReference type="ARBA" id="ARBA00005696"/>
    </source>
</evidence>
<sequence>MDTGFSYDNFEKCITEIVNVSNKLLDGWKIESKQDCDAKFMTKKHSTYLDGLDGSKTLVTFEYHVAYSLSYGVPVLCFNIWRQDGTMLTIEEYWSLNQSLKDSNMHDTLTQMDHPVLCRPFLTLHPCKTSEFFQPFLENSKNPVVSWLSVVGSFVHLQLLEDYIKCC</sequence>
<dbReference type="GO" id="GO:0005829">
    <property type="term" value="C:cytosol"/>
    <property type="evidence" value="ECO:0007669"/>
    <property type="project" value="TreeGrafter"/>
</dbReference>
<proteinExistence type="inferred from homology"/>
<dbReference type="PANTHER" id="PTHR14957:SF1">
    <property type="entry name" value="UBIQUITIN-LIKE-CONJUGATING ENZYME ATG10"/>
    <property type="match status" value="1"/>
</dbReference>
<dbReference type="PANTHER" id="PTHR14957">
    <property type="entry name" value="UBIQUITIN-LIKE-CONJUGATING ENZYME ATG10"/>
    <property type="match status" value="1"/>
</dbReference>
<gene>
    <name evidence="8 9" type="primary">LOC115878775</name>
</gene>
<evidence type="ECO:0000256" key="4">
    <source>
        <dbReference type="ARBA" id="ARBA00022786"/>
    </source>
</evidence>
<dbReference type="GO" id="GO:0000422">
    <property type="term" value="P:autophagy of mitochondrion"/>
    <property type="evidence" value="ECO:0007669"/>
    <property type="project" value="TreeGrafter"/>
</dbReference>
<dbReference type="OrthoDB" id="4089664at2759"/>
<dbReference type="Pfam" id="PF03987">
    <property type="entry name" value="Autophagy_act_C"/>
    <property type="match status" value="1"/>
</dbReference>